<gene>
    <name evidence="7" type="primary">adh_2</name>
    <name evidence="7" type="ORF">Aru02nite_68060</name>
</gene>
<dbReference type="Pfam" id="PF08240">
    <property type="entry name" value="ADH_N"/>
    <property type="match status" value="1"/>
</dbReference>
<evidence type="ECO:0000256" key="4">
    <source>
        <dbReference type="ARBA" id="ARBA00023002"/>
    </source>
</evidence>
<comment type="similarity">
    <text evidence="5">Belongs to the zinc-containing alcohol dehydrogenase family.</text>
</comment>
<evidence type="ECO:0000313" key="7">
    <source>
        <dbReference type="EMBL" id="GID15917.1"/>
    </source>
</evidence>
<dbReference type="InterPro" id="IPR013154">
    <property type="entry name" value="ADH-like_N"/>
</dbReference>
<evidence type="ECO:0000259" key="6">
    <source>
        <dbReference type="SMART" id="SM00829"/>
    </source>
</evidence>
<dbReference type="SMART" id="SM00829">
    <property type="entry name" value="PKS_ER"/>
    <property type="match status" value="1"/>
</dbReference>
<evidence type="ECO:0000256" key="5">
    <source>
        <dbReference type="RuleBase" id="RU361277"/>
    </source>
</evidence>
<evidence type="ECO:0000256" key="3">
    <source>
        <dbReference type="ARBA" id="ARBA00022833"/>
    </source>
</evidence>
<feature type="domain" description="Enoyl reductase (ER)" evidence="6">
    <location>
        <begin position="7"/>
        <end position="336"/>
    </location>
</feature>
<dbReference type="GO" id="GO:0008270">
    <property type="term" value="F:zinc ion binding"/>
    <property type="evidence" value="ECO:0007669"/>
    <property type="project" value="InterPro"/>
</dbReference>
<evidence type="ECO:0000256" key="2">
    <source>
        <dbReference type="ARBA" id="ARBA00022723"/>
    </source>
</evidence>
<keyword evidence="4" id="KW-0560">Oxidoreductase</keyword>
<reference evidence="7" key="1">
    <citation type="submission" date="2021-01" db="EMBL/GenBank/DDBJ databases">
        <title>Whole genome shotgun sequence of Actinocatenispora rupis NBRC 107355.</title>
        <authorList>
            <person name="Komaki H."/>
            <person name="Tamura T."/>
        </authorList>
    </citation>
    <scope>NUCLEOTIDE SEQUENCE</scope>
    <source>
        <strain evidence="7">NBRC 107355</strain>
    </source>
</reference>
<dbReference type="InterPro" id="IPR011032">
    <property type="entry name" value="GroES-like_sf"/>
</dbReference>
<protein>
    <submittedName>
        <fullName evidence="7">Galactitol-1-phosphate 5-dehydrogenase</fullName>
    </submittedName>
</protein>
<comment type="cofactor">
    <cofactor evidence="1 5">
        <name>Zn(2+)</name>
        <dbReference type="ChEBI" id="CHEBI:29105"/>
    </cofactor>
</comment>
<name>A0A8J3JCH2_9ACTN</name>
<dbReference type="InterPro" id="IPR050129">
    <property type="entry name" value="Zn_alcohol_dh"/>
</dbReference>
<dbReference type="AlphaFoldDB" id="A0A8J3JCH2"/>
<organism evidence="7 8">
    <name type="scientific">Actinocatenispora rupis</name>
    <dbReference type="NCBI Taxonomy" id="519421"/>
    <lineage>
        <taxon>Bacteria</taxon>
        <taxon>Bacillati</taxon>
        <taxon>Actinomycetota</taxon>
        <taxon>Actinomycetes</taxon>
        <taxon>Micromonosporales</taxon>
        <taxon>Micromonosporaceae</taxon>
        <taxon>Actinocatenispora</taxon>
    </lineage>
</organism>
<accession>A0A8J3JCH2</accession>
<dbReference type="Proteomes" id="UP000612808">
    <property type="component" value="Unassembled WGS sequence"/>
</dbReference>
<comment type="caution">
    <text evidence="7">The sequence shown here is derived from an EMBL/GenBank/DDBJ whole genome shotgun (WGS) entry which is preliminary data.</text>
</comment>
<sequence length="338" mass="33997">MKALVLKDFHEMVVAERPDPVAGRGEVLVRTVATGICGSDLHGFTGANGRRVPGQVMGHETAGRIAALGPDVTGLTVGGLATVNPVVSCGHCPSCTAGAEHHCPEKYVIGVAPAVSAAFAEYVVAPAGNVVALPDTMPAEYGALVEPIAVGAHAARRGAVTADDTVLVSGGGPIGQAVVLAARRLGVTRIVVSEPDPGRRALCATLGAEVVDPAGAPVPEQVRELLGGPASVAVDAVGLSATLADALAATSLGARIVLVGMAAPRVELAAFAVSTEERTLVGSFSYSAADFRSAAEWVAGTPPELAHLVERQVDLADAPAAFTALAEAPTPGKVLVRF</sequence>
<dbReference type="PANTHER" id="PTHR43401">
    <property type="entry name" value="L-THREONINE 3-DEHYDROGENASE"/>
    <property type="match status" value="1"/>
</dbReference>
<dbReference type="PROSITE" id="PS00059">
    <property type="entry name" value="ADH_ZINC"/>
    <property type="match status" value="1"/>
</dbReference>
<dbReference type="RefSeq" id="WP_203664425.1">
    <property type="nucleotide sequence ID" value="NZ_BAAAZM010000004.1"/>
</dbReference>
<proteinExistence type="inferred from homology"/>
<dbReference type="Gene3D" id="3.40.50.720">
    <property type="entry name" value="NAD(P)-binding Rossmann-like Domain"/>
    <property type="match status" value="1"/>
</dbReference>
<dbReference type="Pfam" id="PF00107">
    <property type="entry name" value="ADH_zinc_N"/>
    <property type="match status" value="1"/>
</dbReference>
<dbReference type="EMBL" id="BOMB01000049">
    <property type="protein sequence ID" value="GID15917.1"/>
    <property type="molecule type" value="Genomic_DNA"/>
</dbReference>
<keyword evidence="8" id="KW-1185">Reference proteome</keyword>
<dbReference type="InterPro" id="IPR002328">
    <property type="entry name" value="ADH_Zn_CS"/>
</dbReference>
<dbReference type="SUPFAM" id="SSF51735">
    <property type="entry name" value="NAD(P)-binding Rossmann-fold domains"/>
    <property type="match status" value="1"/>
</dbReference>
<dbReference type="SUPFAM" id="SSF50129">
    <property type="entry name" value="GroES-like"/>
    <property type="match status" value="1"/>
</dbReference>
<evidence type="ECO:0000313" key="8">
    <source>
        <dbReference type="Proteomes" id="UP000612808"/>
    </source>
</evidence>
<dbReference type="InterPro" id="IPR036291">
    <property type="entry name" value="NAD(P)-bd_dom_sf"/>
</dbReference>
<dbReference type="Gene3D" id="3.90.180.10">
    <property type="entry name" value="Medium-chain alcohol dehydrogenases, catalytic domain"/>
    <property type="match status" value="1"/>
</dbReference>
<keyword evidence="3 5" id="KW-0862">Zinc</keyword>
<keyword evidence="2 5" id="KW-0479">Metal-binding</keyword>
<evidence type="ECO:0000256" key="1">
    <source>
        <dbReference type="ARBA" id="ARBA00001947"/>
    </source>
</evidence>
<dbReference type="InterPro" id="IPR013149">
    <property type="entry name" value="ADH-like_C"/>
</dbReference>
<dbReference type="GO" id="GO:0016491">
    <property type="term" value="F:oxidoreductase activity"/>
    <property type="evidence" value="ECO:0007669"/>
    <property type="project" value="UniProtKB-KW"/>
</dbReference>
<dbReference type="PANTHER" id="PTHR43401:SF2">
    <property type="entry name" value="L-THREONINE 3-DEHYDROGENASE"/>
    <property type="match status" value="1"/>
</dbReference>
<dbReference type="InterPro" id="IPR020843">
    <property type="entry name" value="ER"/>
</dbReference>